<feature type="signal peptide" evidence="1">
    <location>
        <begin position="1"/>
        <end position="25"/>
    </location>
</feature>
<dbReference type="Pfam" id="PF03886">
    <property type="entry name" value="ABC_trans_aux"/>
    <property type="match status" value="1"/>
</dbReference>
<proteinExistence type="predicted"/>
<evidence type="ECO:0000313" key="4">
    <source>
        <dbReference type="Proteomes" id="UP000266313"/>
    </source>
</evidence>
<dbReference type="EMBL" id="AP017928">
    <property type="protein sequence ID" value="BBA33122.1"/>
    <property type="molecule type" value="Genomic_DNA"/>
</dbReference>
<dbReference type="AlphaFoldDB" id="A0A250KNL5"/>
<evidence type="ECO:0000313" key="3">
    <source>
        <dbReference type="EMBL" id="BBA33122.1"/>
    </source>
</evidence>
<dbReference type="InterPro" id="IPR005586">
    <property type="entry name" value="ABC_trans_aux"/>
</dbReference>
<feature type="domain" description="ABC-type transport auxiliary lipoprotein component" evidence="2">
    <location>
        <begin position="26"/>
        <end position="187"/>
    </location>
</feature>
<name>A0A250KNL5_9GAMM</name>
<dbReference type="Gene3D" id="3.40.50.10610">
    <property type="entry name" value="ABC-type transport auxiliary lipoprotein component"/>
    <property type="match status" value="1"/>
</dbReference>
<keyword evidence="4" id="KW-1185">Reference proteome</keyword>
<dbReference type="SUPFAM" id="SSF159594">
    <property type="entry name" value="XCC0632-like"/>
    <property type="match status" value="1"/>
</dbReference>
<evidence type="ECO:0000259" key="2">
    <source>
        <dbReference type="Pfam" id="PF03886"/>
    </source>
</evidence>
<protein>
    <recommendedName>
        <fullName evidence="2">ABC-type transport auxiliary lipoprotein component domain-containing protein</fullName>
    </recommendedName>
</protein>
<keyword evidence="1" id="KW-0732">Signal</keyword>
<dbReference type="KEGG" id="mmai:sS8_1160"/>
<evidence type="ECO:0000256" key="1">
    <source>
        <dbReference type="SAM" id="SignalP"/>
    </source>
</evidence>
<dbReference type="Proteomes" id="UP000266313">
    <property type="component" value="Chromosome"/>
</dbReference>
<dbReference type="RefSeq" id="WP_119628785.1">
    <property type="nucleotide sequence ID" value="NZ_AP017928.1"/>
</dbReference>
<organism evidence="3 4">
    <name type="scientific">Methylocaldum marinum</name>
    <dbReference type="NCBI Taxonomy" id="1432792"/>
    <lineage>
        <taxon>Bacteria</taxon>
        <taxon>Pseudomonadati</taxon>
        <taxon>Pseudomonadota</taxon>
        <taxon>Gammaproteobacteria</taxon>
        <taxon>Methylococcales</taxon>
        <taxon>Methylococcaceae</taxon>
        <taxon>Methylocaldum</taxon>
    </lineage>
</organism>
<reference evidence="3 4" key="1">
    <citation type="submission" date="2016-12" db="EMBL/GenBank/DDBJ databases">
        <title>Genome sequencing of Methylocaldum marinum.</title>
        <authorList>
            <person name="Takeuchi M."/>
            <person name="Kamagata Y."/>
            <person name="Hiraoka S."/>
            <person name="Oshima K."/>
            <person name="Hattori M."/>
            <person name="Iwasaki W."/>
        </authorList>
    </citation>
    <scope>NUCLEOTIDE SEQUENCE [LARGE SCALE GENOMIC DNA]</scope>
    <source>
        <strain evidence="3 4">S8</strain>
    </source>
</reference>
<feature type="chain" id="PRO_5012919483" description="ABC-type transport auxiliary lipoprotein component domain-containing protein" evidence="1">
    <location>
        <begin position="26"/>
        <end position="193"/>
    </location>
</feature>
<gene>
    <name evidence="3" type="ORF">sS8_1160</name>
</gene>
<accession>A0A250KNL5</accession>
<dbReference type="OrthoDB" id="7063250at2"/>
<dbReference type="PROSITE" id="PS51257">
    <property type="entry name" value="PROKAR_LIPOPROTEIN"/>
    <property type="match status" value="1"/>
</dbReference>
<sequence length="193" mass="20822">MTRLLWTTMLVGFFTACATSSPARFYTLMPANGPIATRGTLSDAGNVIMLGPVTVPAALNQPQWVVAKSEHELEVLEQHRWAAPLKDEITAALTARLSHLVRDATVAAYSQMASFDPSERILVDVSRFELRPGESVVFEALWTIKADQKTIARRGHTSLAIPVTARDHAALAAAQGRALDALAQDLAAALPTH</sequence>